<dbReference type="RefSeq" id="WP_253967789.1">
    <property type="nucleotide sequence ID" value="NZ_JAMFTH010000002.1"/>
</dbReference>
<evidence type="ECO:0008006" key="4">
    <source>
        <dbReference type="Google" id="ProtNLM"/>
    </source>
</evidence>
<evidence type="ECO:0000313" key="3">
    <source>
        <dbReference type="Proteomes" id="UP001139319"/>
    </source>
</evidence>
<reference evidence="2" key="2">
    <citation type="submission" date="2023-01" db="EMBL/GenBank/DDBJ databases">
        <title>Gilvimarinus xylanilyticus HB14 isolated from Caulerpa lentillifera aquaculture base in Hainan, China.</title>
        <authorList>
            <person name="Zhang Y.-J."/>
        </authorList>
    </citation>
    <scope>NUCLEOTIDE SEQUENCE</scope>
    <source>
        <strain evidence="2">HB14</strain>
    </source>
</reference>
<name>A0A9X2HZQ3_9GAMM</name>
<evidence type="ECO:0000313" key="2">
    <source>
        <dbReference type="EMBL" id="MCP8899491.1"/>
    </source>
</evidence>
<dbReference type="SUPFAM" id="SSF160574">
    <property type="entry name" value="BT0923-like"/>
    <property type="match status" value="1"/>
</dbReference>
<proteinExistence type="predicted"/>
<organism evidence="2 3">
    <name type="scientific">Gilvimarinus xylanilyticus</name>
    <dbReference type="NCBI Taxonomy" id="2944139"/>
    <lineage>
        <taxon>Bacteria</taxon>
        <taxon>Pseudomonadati</taxon>
        <taxon>Pseudomonadota</taxon>
        <taxon>Gammaproteobacteria</taxon>
        <taxon>Cellvibrionales</taxon>
        <taxon>Cellvibrionaceae</taxon>
        <taxon>Gilvimarinus</taxon>
    </lineage>
</organism>
<keyword evidence="3" id="KW-1185">Reference proteome</keyword>
<reference evidence="2" key="1">
    <citation type="submission" date="2022-05" db="EMBL/GenBank/DDBJ databases">
        <authorList>
            <person name="Sun H.-N."/>
        </authorList>
    </citation>
    <scope>NUCLEOTIDE SEQUENCE</scope>
    <source>
        <strain evidence="2">HB14</strain>
    </source>
</reference>
<accession>A0A9X2HZQ3</accession>
<feature type="signal peptide" evidence="1">
    <location>
        <begin position="1"/>
        <end position="22"/>
    </location>
</feature>
<protein>
    <recommendedName>
        <fullName evidence="4">Beta-lactamase-inhibitor-like PepSY-like domain-containing protein</fullName>
    </recommendedName>
</protein>
<dbReference type="AlphaFoldDB" id="A0A9X2HZQ3"/>
<evidence type="ECO:0000256" key="1">
    <source>
        <dbReference type="SAM" id="SignalP"/>
    </source>
</evidence>
<keyword evidence="1" id="KW-0732">Signal</keyword>
<dbReference type="EMBL" id="JAMFTH010000002">
    <property type="protein sequence ID" value="MCP8899491.1"/>
    <property type="molecule type" value="Genomic_DNA"/>
</dbReference>
<comment type="caution">
    <text evidence="2">The sequence shown here is derived from an EMBL/GenBank/DDBJ whole genome shotgun (WGS) entry which is preliminary data.</text>
</comment>
<dbReference type="Proteomes" id="UP001139319">
    <property type="component" value="Unassembled WGS sequence"/>
</dbReference>
<gene>
    <name evidence="2" type="ORF">M6D89_09295</name>
</gene>
<sequence>MKLLIHPTLVFLSLGVSVTASAAQSEVGTDLYQKQDIQVEQVPPQALEAVKKLAPGFVLREAEQESKHGNQYLDLEGETADGEEIEFDMLLNDQGLWEAVEIQKDLTLDECPSAVQNLYKNTFEGQQPDRIIESKQMDGVVIYEFYLVGNSKTTKHEIKLDGDNASLLDQEWTH</sequence>
<feature type="chain" id="PRO_5040832209" description="Beta-lactamase-inhibitor-like PepSY-like domain-containing protein" evidence="1">
    <location>
        <begin position="23"/>
        <end position="174"/>
    </location>
</feature>